<evidence type="ECO:0000313" key="1">
    <source>
        <dbReference type="EMBL" id="KTD32713.1"/>
    </source>
</evidence>
<accession>A0A0W0WK57</accession>
<comment type="caution">
    <text evidence="1">The sequence shown here is derived from an EMBL/GenBank/DDBJ whole genome shotgun (WGS) entry which is preliminary data.</text>
</comment>
<dbReference type="RefSeq" id="WP_058505364.1">
    <property type="nucleotide sequence ID" value="NZ_CAAAIF010000033.1"/>
</dbReference>
<organism evidence="1 2">
    <name type="scientific">Legionella nautarum</name>
    <dbReference type="NCBI Taxonomy" id="45070"/>
    <lineage>
        <taxon>Bacteria</taxon>
        <taxon>Pseudomonadati</taxon>
        <taxon>Pseudomonadota</taxon>
        <taxon>Gammaproteobacteria</taxon>
        <taxon>Legionellales</taxon>
        <taxon>Legionellaceae</taxon>
        <taxon>Legionella</taxon>
    </lineage>
</organism>
<evidence type="ECO:0000313" key="2">
    <source>
        <dbReference type="Proteomes" id="UP000054725"/>
    </source>
</evidence>
<dbReference type="OrthoDB" id="4651208at2"/>
<sequence>MINITTDHNLNHYIPPALQEIIEKMYEEKINKNLLFENVIQDPLFLEDPLAHIALYTDHGVVHIRDIARLVLELLPQINGVLIPHRDNFRLEFMKAYACLLAYFHDIGMLNTTPFGRATHAEYVAHEAFSPHYDEIINMIWQHNVGGIPWKILNFYREKSIKVEPQIMIRELLALAYCHSKSSVPISMINNTINLQKQMHYCLRHTLVEIFWEKKIRQLKSKPNTIKQRELEEAEAQYQQLKHTQTTDTQAKILAAYYEDFAHQSYHWLTDRTSANLIEFTEDVLDTVRLIRSADAMRQRGTALKTSGDYQIFIDQCTANAVYALKMGANKLFLLSGDRPINSAEANLSSVSLTPEGNLSFAFYRGEFATKEATEKAINSAAMLIGDIQADVIDGFYRPPELAAETGNFLKKNKKIFILLESTEDNMNFTPALRTTLIKGNPALEPLIKLVPSLQKVPAEEKQRYITAKTVDWDTSYKQQILHNIGQTGHKVDSIPLDGGFDYVKLFTLETGQVLTHAGDYAGFVYIPLGLGLKGIPGGGYSMFEVSPWIPLGSTGVIRGDIRNATIVAENQVDILIIPKEIYLKHWHHTYSPAEFKQIIHNYNLGTLSHS</sequence>
<dbReference type="STRING" id="45070.Lnau_2361"/>
<dbReference type="EMBL" id="LNYO01000024">
    <property type="protein sequence ID" value="KTD32713.1"/>
    <property type="molecule type" value="Genomic_DNA"/>
</dbReference>
<dbReference type="PATRIC" id="fig|45070.6.peg.2493"/>
<proteinExistence type="predicted"/>
<keyword evidence="2" id="KW-1185">Reference proteome</keyword>
<reference evidence="1 2" key="1">
    <citation type="submission" date="2015-11" db="EMBL/GenBank/DDBJ databases">
        <title>Genomic analysis of 38 Legionella species identifies large and diverse effector repertoires.</title>
        <authorList>
            <person name="Burstein D."/>
            <person name="Amaro F."/>
            <person name="Zusman T."/>
            <person name="Lifshitz Z."/>
            <person name="Cohen O."/>
            <person name="Gilbert J.A."/>
            <person name="Pupko T."/>
            <person name="Shuman H.A."/>
            <person name="Segal G."/>
        </authorList>
    </citation>
    <scope>NUCLEOTIDE SEQUENCE [LARGE SCALE GENOMIC DNA]</scope>
    <source>
        <strain evidence="1 2">ATCC 49506</strain>
    </source>
</reference>
<dbReference type="Proteomes" id="UP000054725">
    <property type="component" value="Unassembled WGS sequence"/>
</dbReference>
<gene>
    <name evidence="1" type="ORF">Lnau_2361</name>
</gene>
<protein>
    <submittedName>
        <fullName evidence="1">Uncharacterized protein</fullName>
    </submittedName>
</protein>
<name>A0A0W0WK57_9GAMM</name>
<dbReference type="AlphaFoldDB" id="A0A0W0WK57"/>